<gene>
    <name evidence="4" type="ORF">Thiowin_03490</name>
</gene>
<proteinExistence type="predicted"/>
<dbReference type="Proteomes" id="UP001432180">
    <property type="component" value="Chromosome"/>
</dbReference>
<dbReference type="PANTHER" id="PTHR34606:SF15">
    <property type="entry name" value="BON DOMAIN-CONTAINING PROTEIN"/>
    <property type="match status" value="1"/>
</dbReference>
<dbReference type="PROSITE" id="PS50914">
    <property type="entry name" value="BON"/>
    <property type="match status" value="1"/>
</dbReference>
<evidence type="ECO:0000256" key="2">
    <source>
        <dbReference type="SAM" id="SignalP"/>
    </source>
</evidence>
<feature type="region of interest" description="Disordered" evidence="1">
    <location>
        <begin position="122"/>
        <end position="142"/>
    </location>
</feature>
<protein>
    <submittedName>
        <fullName evidence="4">Periplasmic protein</fullName>
    </submittedName>
</protein>
<evidence type="ECO:0000256" key="1">
    <source>
        <dbReference type="SAM" id="MobiDB-lite"/>
    </source>
</evidence>
<sequence>MITQLPTPWRKPVHQSTKRLVWIPLALALMLQPSARVQAETPTDAAIASNVRQELANHPALGDERITVVVHNGILALSGYVDSLYEQAVADTVAKRVNGVRAVDNQLRRRIETPAPLVVEPAADLDADVDTGPDSPVGPGLR</sequence>
<evidence type="ECO:0000313" key="5">
    <source>
        <dbReference type="Proteomes" id="UP001432180"/>
    </source>
</evidence>
<dbReference type="Gene3D" id="3.30.1340.30">
    <property type="match status" value="1"/>
</dbReference>
<accession>A0ABZ0SE83</accession>
<evidence type="ECO:0000313" key="4">
    <source>
        <dbReference type="EMBL" id="WPL18417.1"/>
    </source>
</evidence>
<dbReference type="EMBL" id="CP121472">
    <property type="protein sequence ID" value="WPL18417.1"/>
    <property type="molecule type" value="Genomic_DNA"/>
</dbReference>
<feature type="domain" description="BON" evidence="3">
    <location>
        <begin position="43"/>
        <end position="111"/>
    </location>
</feature>
<feature type="chain" id="PRO_5046095282" evidence="2">
    <location>
        <begin position="40"/>
        <end position="142"/>
    </location>
</feature>
<dbReference type="InterPro" id="IPR051686">
    <property type="entry name" value="Lipoprotein_DolP"/>
</dbReference>
<keyword evidence="2" id="KW-0732">Signal</keyword>
<dbReference type="InterPro" id="IPR007055">
    <property type="entry name" value="BON_dom"/>
</dbReference>
<organism evidence="4 5">
    <name type="scientific">Thiorhodovibrio winogradskyi</name>
    <dbReference type="NCBI Taxonomy" id="77007"/>
    <lineage>
        <taxon>Bacteria</taxon>
        <taxon>Pseudomonadati</taxon>
        <taxon>Pseudomonadota</taxon>
        <taxon>Gammaproteobacteria</taxon>
        <taxon>Chromatiales</taxon>
        <taxon>Chromatiaceae</taxon>
        <taxon>Thiorhodovibrio</taxon>
    </lineage>
</organism>
<name>A0ABZ0SE83_9GAMM</name>
<dbReference type="Pfam" id="PF04972">
    <property type="entry name" value="BON"/>
    <property type="match status" value="1"/>
</dbReference>
<dbReference type="PANTHER" id="PTHR34606">
    <property type="entry name" value="BON DOMAIN-CONTAINING PROTEIN"/>
    <property type="match status" value="1"/>
</dbReference>
<reference evidence="4 5" key="1">
    <citation type="journal article" date="2023" name="Microorganisms">
        <title>Thiorhodovibrio frisius and Trv. litoralis spp. nov., Two Novel Members from a Clade of Fastidious Purple Sulfur Bacteria That Exhibit Unique Red-Shifted Light-Harvesting Capabilities.</title>
        <authorList>
            <person name="Methner A."/>
            <person name="Kuzyk S.B."/>
            <person name="Petersen J."/>
            <person name="Bauer S."/>
            <person name="Brinkmann H."/>
            <person name="Sichau K."/>
            <person name="Wanner G."/>
            <person name="Wolf J."/>
            <person name="Neumann-Schaal M."/>
            <person name="Henke P."/>
            <person name="Tank M."/>
            <person name="Sproer C."/>
            <person name="Bunk B."/>
            <person name="Overmann J."/>
        </authorList>
    </citation>
    <scope>NUCLEOTIDE SEQUENCE [LARGE SCALE GENOMIC DNA]</scope>
    <source>
        <strain evidence="4 5">DSM 6702</strain>
    </source>
</reference>
<keyword evidence="5" id="KW-1185">Reference proteome</keyword>
<evidence type="ECO:0000259" key="3">
    <source>
        <dbReference type="PROSITE" id="PS50914"/>
    </source>
</evidence>
<feature type="signal peptide" evidence="2">
    <location>
        <begin position="1"/>
        <end position="39"/>
    </location>
</feature>